<dbReference type="Proteomes" id="UP000283492">
    <property type="component" value="Unassembled WGS sequence"/>
</dbReference>
<protein>
    <submittedName>
        <fullName evidence="1">Uncharacterized protein</fullName>
    </submittedName>
</protein>
<organism evidence="1 2">
    <name type="scientific">Roseburia inulinivorans</name>
    <dbReference type="NCBI Taxonomy" id="360807"/>
    <lineage>
        <taxon>Bacteria</taxon>
        <taxon>Bacillati</taxon>
        <taxon>Bacillota</taxon>
        <taxon>Clostridia</taxon>
        <taxon>Lachnospirales</taxon>
        <taxon>Lachnospiraceae</taxon>
        <taxon>Roseburia</taxon>
    </lineage>
</organism>
<comment type="caution">
    <text evidence="1">The sequence shown here is derived from an EMBL/GenBank/DDBJ whole genome shotgun (WGS) entry which is preliminary data.</text>
</comment>
<dbReference type="RefSeq" id="WP_118579554.1">
    <property type="nucleotide sequence ID" value="NZ_CABJFX010000002.1"/>
</dbReference>
<evidence type="ECO:0000313" key="1">
    <source>
        <dbReference type="EMBL" id="RHA91297.1"/>
    </source>
</evidence>
<reference evidence="1 2" key="1">
    <citation type="submission" date="2018-08" db="EMBL/GenBank/DDBJ databases">
        <title>A genome reference for cultivated species of the human gut microbiota.</title>
        <authorList>
            <person name="Zou Y."/>
            <person name="Xue W."/>
            <person name="Luo G."/>
        </authorList>
    </citation>
    <scope>NUCLEOTIDE SEQUENCE [LARGE SCALE GENOMIC DNA]</scope>
    <source>
        <strain evidence="1 2">AM42-1AC</strain>
    </source>
</reference>
<dbReference type="EMBL" id="QSFX01000002">
    <property type="protein sequence ID" value="RHA91297.1"/>
    <property type="molecule type" value="Genomic_DNA"/>
</dbReference>
<accession>A0A3R6EZ41</accession>
<evidence type="ECO:0000313" key="2">
    <source>
        <dbReference type="Proteomes" id="UP000283492"/>
    </source>
</evidence>
<gene>
    <name evidence="1" type="ORF">DW914_02770</name>
</gene>
<name>A0A3R6EZ41_9FIRM</name>
<dbReference type="AlphaFoldDB" id="A0A3R6EZ41"/>
<proteinExistence type="predicted"/>
<sequence>MCVQEYLKALRNGDTKDDTLKQEVENAVLNLKMRKEAIDLEKIPPNSFCLHAVVLTKDGYILRTRRDKKLAYYAEQYDFSIEEQLNVSDIGMEKLRSIMRDWPREDYEFQYDFCTWKDIERELIKPGSVPMEQETEGAIRSYRYHPTAINRMFWTACVEKRFRIARLISEGYDFQYN</sequence>